<reference evidence="4 5" key="1">
    <citation type="submission" date="2019-09" db="EMBL/GenBank/DDBJ databases">
        <title>Bird 10,000 Genomes (B10K) Project - Family phase.</title>
        <authorList>
            <person name="Zhang G."/>
        </authorList>
    </citation>
    <scope>NUCLEOTIDE SEQUENCE [LARGE SCALE GENOMIC DNA]</scope>
    <source>
        <strain evidence="4">OUT-0049</strain>
        <tissue evidence="4">Muscle</tissue>
    </source>
</reference>
<dbReference type="GO" id="GO:0005789">
    <property type="term" value="C:endoplasmic reticulum membrane"/>
    <property type="evidence" value="ECO:0007669"/>
    <property type="project" value="TreeGrafter"/>
</dbReference>
<keyword evidence="5" id="KW-1185">Reference proteome</keyword>
<name>A0A7L3V3I8_MOLAT</name>
<gene>
    <name evidence="4" type="primary">Lmf2</name>
    <name evidence="4" type="ORF">MOLATE_R17638</name>
</gene>
<accession>A0A7L3V3I8</accession>
<evidence type="ECO:0000259" key="3">
    <source>
        <dbReference type="Pfam" id="PF25179"/>
    </source>
</evidence>
<evidence type="ECO:0000256" key="1">
    <source>
        <dbReference type="ARBA" id="ARBA00023180"/>
    </source>
</evidence>
<dbReference type="Proteomes" id="UP000553862">
    <property type="component" value="Unassembled WGS sequence"/>
</dbReference>
<dbReference type="PANTHER" id="PTHR14463">
    <property type="entry name" value="LIPASE MATURATION FACTOR"/>
    <property type="match status" value="1"/>
</dbReference>
<protein>
    <recommendedName>
        <fullName evidence="2">Lipase maturation factor 2</fullName>
    </recommendedName>
</protein>
<sequence length="240" mass="27463">AFTYHEFTMWLRTVTLPLVGVASLSLSWEILAAMYRWVWGTPGPPLSPQVPFTYIEHESNGKLWPGIHQMFGAVERFQVVNSYGLFRRMTGVGGRPEVILEGSYDGHSWTEIEFMYKPGNVSAAPAVVAPHQPRLDWQLWFAALGPHQNSPWFSALVLRLLQGQPDVIRLVQTDESRYPFHARPPTFLRAQLYKYWFTSPSEGRPGPAPWWRRQHVQEFFPAVSLGHPTLESLLSQHGLK</sequence>
<dbReference type="GO" id="GO:0051604">
    <property type="term" value="P:protein maturation"/>
    <property type="evidence" value="ECO:0007669"/>
    <property type="project" value="InterPro"/>
</dbReference>
<dbReference type="InterPro" id="IPR009613">
    <property type="entry name" value="LMF"/>
</dbReference>
<dbReference type="PANTHER" id="PTHR14463:SF5">
    <property type="entry name" value="LIPASE MATURATION FACTOR 2"/>
    <property type="match status" value="1"/>
</dbReference>
<feature type="non-terminal residue" evidence="4">
    <location>
        <position position="1"/>
    </location>
</feature>
<dbReference type="Pfam" id="PF25179">
    <property type="entry name" value="LMF1_C"/>
    <property type="match status" value="1"/>
</dbReference>
<keyword evidence="1" id="KW-0325">Glycoprotein</keyword>
<dbReference type="AlphaFoldDB" id="A0A7L3V3I8"/>
<evidence type="ECO:0000313" key="5">
    <source>
        <dbReference type="Proteomes" id="UP000553862"/>
    </source>
</evidence>
<feature type="non-terminal residue" evidence="4">
    <location>
        <position position="240"/>
    </location>
</feature>
<dbReference type="InterPro" id="IPR057433">
    <property type="entry name" value="LMF1/2_C"/>
</dbReference>
<organism evidence="4 5">
    <name type="scientific">Molothrus ater</name>
    <name type="common">Brown-headed cowbird</name>
    <dbReference type="NCBI Taxonomy" id="84834"/>
    <lineage>
        <taxon>Eukaryota</taxon>
        <taxon>Metazoa</taxon>
        <taxon>Chordata</taxon>
        <taxon>Craniata</taxon>
        <taxon>Vertebrata</taxon>
        <taxon>Euteleostomi</taxon>
        <taxon>Archelosauria</taxon>
        <taxon>Archosauria</taxon>
        <taxon>Dinosauria</taxon>
        <taxon>Saurischia</taxon>
        <taxon>Theropoda</taxon>
        <taxon>Coelurosauria</taxon>
        <taxon>Aves</taxon>
        <taxon>Neognathae</taxon>
        <taxon>Neoaves</taxon>
        <taxon>Telluraves</taxon>
        <taxon>Australaves</taxon>
        <taxon>Passeriformes</taxon>
        <taxon>Passeroidea</taxon>
        <taxon>Icteridae</taxon>
        <taxon>Molothrus</taxon>
    </lineage>
</organism>
<feature type="domain" description="Lipase maturation factor 1/2 C-terminal" evidence="3">
    <location>
        <begin position="79"/>
        <end position="221"/>
    </location>
</feature>
<evidence type="ECO:0000256" key="2">
    <source>
        <dbReference type="ARBA" id="ARBA00040643"/>
    </source>
</evidence>
<dbReference type="EMBL" id="VZUF01140841">
    <property type="protein sequence ID" value="NXV58537.1"/>
    <property type="molecule type" value="Genomic_DNA"/>
</dbReference>
<comment type="caution">
    <text evidence="4">The sequence shown here is derived from an EMBL/GenBank/DDBJ whole genome shotgun (WGS) entry which is preliminary data.</text>
</comment>
<evidence type="ECO:0000313" key="4">
    <source>
        <dbReference type="EMBL" id="NXV58537.1"/>
    </source>
</evidence>
<proteinExistence type="predicted"/>